<dbReference type="EMBL" id="CP101397">
    <property type="protein sequence ID" value="UTR77988.1"/>
    <property type="molecule type" value="Genomic_DNA"/>
</dbReference>
<dbReference type="Proteomes" id="UP001058236">
    <property type="component" value="Chromosome"/>
</dbReference>
<keyword evidence="3" id="KW-1185">Reference proteome</keyword>
<feature type="region of interest" description="Disordered" evidence="1">
    <location>
        <begin position="1"/>
        <end position="27"/>
    </location>
</feature>
<sequence length="63" mass="6996">MTKDLLGHAQIGVTADVEDDDPDGPPATAIIRRHCRAATRAHDRALPRMSTDQPEFADQRKCR</sequence>
<feature type="region of interest" description="Disordered" evidence="1">
    <location>
        <begin position="41"/>
        <end position="63"/>
    </location>
</feature>
<reference evidence="2" key="1">
    <citation type="submission" date="2022-07" db="EMBL/GenBank/DDBJ databases">
        <title>Genomic of Streptomyces cavourensis F2.</title>
        <authorList>
            <person name="Hu S."/>
            <person name="Liang W."/>
        </authorList>
    </citation>
    <scope>NUCLEOTIDE SEQUENCE</scope>
    <source>
        <strain evidence="2">F2</strain>
    </source>
</reference>
<organism evidence="2 3">
    <name type="scientific">Streptomyces cavourensis</name>
    <dbReference type="NCBI Taxonomy" id="67258"/>
    <lineage>
        <taxon>Bacteria</taxon>
        <taxon>Bacillati</taxon>
        <taxon>Actinomycetota</taxon>
        <taxon>Actinomycetes</taxon>
        <taxon>Kitasatosporales</taxon>
        <taxon>Streptomycetaceae</taxon>
        <taxon>Streptomyces</taxon>
    </lineage>
</organism>
<dbReference type="RefSeq" id="WP_162888426.1">
    <property type="nucleotide sequence ID" value="NZ_CP024957.1"/>
</dbReference>
<evidence type="ECO:0000313" key="3">
    <source>
        <dbReference type="Proteomes" id="UP001058236"/>
    </source>
</evidence>
<protein>
    <submittedName>
        <fullName evidence="2">Uncharacterized protein</fullName>
    </submittedName>
</protein>
<evidence type="ECO:0000256" key="1">
    <source>
        <dbReference type="SAM" id="MobiDB-lite"/>
    </source>
</evidence>
<name>A0ABY5F185_9ACTN</name>
<proteinExistence type="predicted"/>
<accession>A0ABY5F185</accession>
<gene>
    <name evidence="2" type="ORF">NLU04_05770</name>
</gene>
<evidence type="ECO:0000313" key="2">
    <source>
        <dbReference type="EMBL" id="UTR77988.1"/>
    </source>
</evidence>